<dbReference type="InterPro" id="IPR029044">
    <property type="entry name" value="Nucleotide-diphossugar_trans"/>
</dbReference>
<accession>A0A1M4VB97</accession>
<keyword evidence="1" id="KW-0472">Membrane</keyword>
<dbReference type="STRING" id="1302690.BUE76_12690"/>
<reference evidence="3 4" key="1">
    <citation type="submission" date="2016-11" db="EMBL/GenBank/DDBJ databases">
        <authorList>
            <person name="Jaros S."/>
            <person name="Januszkiewicz K."/>
            <person name="Wedrychowicz H."/>
        </authorList>
    </citation>
    <scope>NUCLEOTIDE SEQUENCE [LARGE SCALE GENOMIC DNA]</scope>
    <source>
        <strain evidence="3 4">DSM 26897</strain>
    </source>
</reference>
<evidence type="ECO:0000313" key="4">
    <source>
        <dbReference type="Proteomes" id="UP000184368"/>
    </source>
</evidence>
<sequence length="340" mass="38484">MMPEQKGLLSIIIVNYHSGNLVLNCIQSILDHHVAPNFEYIVVDNSNSHQDELMICNRFPFVQWVDMGYNAGFARANNAGMRLAKGDAFLLLNPDTIALDQSIAVCYQQLKAGNFCAAGVQLLDAAHAPQISGSRFVQGGLNHLLPIPYWGAFIRWAAYSAGSKAPGVQDVASEQQVDWISGAFLMVQRNAVATAGLMDEDFFLYGEEVEWCSRLKKVGQLVLFGNLKIIHLEGATINKSQNIQEQGYYNLYDRKGLQLMVSNHLRVRKQYGVGWFLFLLLNYTWGWLFFLLCSTVYETIRAANPFKQGKKVFAFGRNVARLWFLTPAIMRNKPRFYKMF</sequence>
<dbReference type="SUPFAM" id="SSF53448">
    <property type="entry name" value="Nucleotide-diphospho-sugar transferases"/>
    <property type="match status" value="1"/>
</dbReference>
<proteinExistence type="predicted"/>
<name>A0A1M4VB97_9BACT</name>
<evidence type="ECO:0000259" key="2">
    <source>
        <dbReference type="Pfam" id="PF00535"/>
    </source>
</evidence>
<evidence type="ECO:0000256" key="1">
    <source>
        <dbReference type="SAM" id="Phobius"/>
    </source>
</evidence>
<feature type="transmembrane region" description="Helical" evidence="1">
    <location>
        <begin position="273"/>
        <end position="292"/>
    </location>
</feature>
<dbReference type="Pfam" id="PF00535">
    <property type="entry name" value="Glycos_transf_2"/>
    <property type="match status" value="1"/>
</dbReference>
<dbReference type="Gene3D" id="3.90.550.10">
    <property type="entry name" value="Spore Coat Polysaccharide Biosynthesis Protein SpsA, Chain A"/>
    <property type="match status" value="1"/>
</dbReference>
<dbReference type="AlphaFoldDB" id="A0A1M4VB97"/>
<gene>
    <name evidence="3" type="ORF">SAMN05444008_102205</name>
</gene>
<dbReference type="InterPro" id="IPR001173">
    <property type="entry name" value="Glyco_trans_2-like"/>
</dbReference>
<keyword evidence="1" id="KW-1133">Transmembrane helix</keyword>
<organism evidence="3 4">
    <name type="scientific">Cnuella takakiae</name>
    <dbReference type="NCBI Taxonomy" id="1302690"/>
    <lineage>
        <taxon>Bacteria</taxon>
        <taxon>Pseudomonadati</taxon>
        <taxon>Bacteroidota</taxon>
        <taxon>Chitinophagia</taxon>
        <taxon>Chitinophagales</taxon>
        <taxon>Chitinophagaceae</taxon>
        <taxon>Cnuella</taxon>
    </lineage>
</organism>
<keyword evidence="4" id="KW-1185">Reference proteome</keyword>
<keyword evidence="1" id="KW-0812">Transmembrane</keyword>
<protein>
    <recommendedName>
        <fullName evidence="2">Glycosyltransferase 2-like domain-containing protein</fullName>
    </recommendedName>
</protein>
<evidence type="ECO:0000313" key="3">
    <source>
        <dbReference type="EMBL" id="SHE66203.1"/>
    </source>
</evidence>
<feature type="domain" description="Glycosyltransferase 2-like" evidence="2">
    <location>
        <begin position="10"/>
        <end position="115"/>
    </location>
</feature>
<dbReference type="PANTHER" id="PTHR43179">
    <property type="entry name" value="RHAMNOSYLTRANSFERASE WBBL"/>
    <property type="match status" value="1"/>
</dbReference>
<dbReference type="RefSeq" id="WP_245798293.1">
    <property type="nucleotide sequence ID" value="NZ_FQUO01000002.1"/>
</dbReference>
<dbReference type="EMBL" id="FQUO01000002">
    <property type="protein sequence ID" value="SHE66203.1"/>
    <property type="molecule type" value="Genomic_DNA"/>
</dbReference>
<dbReference type="Proteomes" id="UP000184368">
    <property type="component" value="Unassembled WGS sequence"/>
</dbReference>
<dbReference type="PANTHER" id="PTHR43179:SF7">
    <property type="entry name" value="RHAMNOSYLTRANSFERASE WBBL"/>
    <property type="match status" value="1"/>
</dbReference>